<keyword evidence="3" id="KW-1185">Reference proteome</keyword>
<accession>A0ABN7PD21</accession>
<evidence type="ECO:0000256" key="1">
    <source>
        <dbReference type="SAM" id="SignalP"/>
    </source>
</evidence>
<protein>
    <submittedName>
        <fullName evidence="2">Uncharacterized protein</fullName>
    </submittedName>
</protein>
<evidence type="ECO:0000313" key="3">
    <source>
        <dbReference type="Proteomes" id="UP001153148"/>
    </source>
</evidence>
<keyword evidence="1" id="KW-0732">Signal</keyword>
<feature type="chain" id="PRO_5046179262" evidence="1">
    <location>
        <begin position="23"/>
        <end position="353"/>
    </location>
</feature>
<feature type="signal peptide" evidence="1">
    <location>
        <begin position="1"/>
        <end position="22"/>
    </location>
</feature>
<organism evidence="2 3">
    <name type="scientific">Timema podura</name>
    <name type="common">Walking stick</name>
    <dbReference type="NCBI Taxonomy" id="61482"/>
    <lineage>
        <taxon>Eukaryota</taxon>
        <taxon>Metazoa</taxon>
        <taxon>Ecdysozoa</taxon>
        <taxon>Arthropoda</taxon>
        <taxon>Hexapoda</taxon>
        <taxon>Insecta</taxon>
        <taxon>Pterygota</taxon>
        <taxon>Neoptera</taxon>
        <taxon>Polyneoptera</taxon>
        <taxon>Phasmatodea</taxon>
        <taxon>Timematodea</taxon>
        <taxon>Timematoidea</taxon>
        <taxon>Timematidae</taxon>
        <taxon>Timema</taxon>
    </lineage>
</organism>
<proteinExistence type="predicted"/>
<evidence type="ECO:0000313" key="2">
    <source>
        <dbReference type="EMBL" id="CAG2064560.1"/>
    </source>
</evidence>
<dbReference type="Proteomes" id="UP001153148">
    <property type="component" value="Unassembled WGS sequence"/>
</dbReference>
<name>A0ABN7PD21_TIMPD</name>
<gene>
    <name evidence="2" type="ORF">TPAB3V08_LOCUS11506</name>
</gene>
<reference evidence="2" key="1">
    <citation type="submission" date="2021-03" db="EMBL/GenBank/DDBJ databases">
        <authorList>
            <person name="Tran Van P."/>
        </authorList>
    </citation>
    <scope>NUCLEOTIDE SEQUENCE</scope>
</reference>
<sequence length="353" mass="38456">MGSKIVFIAVLFFITQTQESSSQTVTTTTTTTYKLNLKVSYQYTVVQMRTCLSLAQTYYMACQTNMNQALTNSMKPSTIDISTTVELRGILTDGLQSLQNATDLLMGVGKATQDLLSITKSTDASVQNLVKQIQDLTKNLSSVVTPEINQVMSYLNQTVLDELVNLLNQLKNFTQSMNVSPLLQMNYLLGDIRYTVSKLLSQLTTGTMVSDAITRLLNAIDGVLDNNVCVVSDVVTELGDVLSSLTAQLQILTSQDLQPSINQLQNLLEQLIRGTNTNLSTLNNQLDSITSKLGIPINKLLSGLNLSVSGILSGIWSFINSSVFNLPANTNKILPTILPGIGNLLFGNLLGWT</sequence>
<dbReference type="EMBL" id="CAJPIN010035118">
    <property type="protein sequence ID" value="CAG2064560.1"/>
    <property type="molecule type" value="Genomic_DNA"/>
</dbReference>
<comment type="caution">
    <text evidence="2">The sequence shown here is derived from an EMBL/GenBank/DDBJ whole genome shotgun (WGS) entry which is preliminary data.</text>
</comment>